<proteinExistence type="predicted"/>
<dbReference type="PANTHER" id="PTHR47481">
    <property type="match status" value="1"/>
</dbReference>
<name>A0A0B2QPW8_GLYSO</name>
<protein>
    <recommendedName>
        <fullName evidence="2">Retrovirus-related Pol polyprotein from transposon RE1</fullName>
    </recommendedName>
</protein>
<evidence type="ECO:0000313" key="1">
    <source>
        <dbReference type="EMBL" id="KHN23470.1"/>
    </source>
</evidence>
<feature type="non-terminal residue" evidence="1">
    <location>
        <position position="1"/>
    </location>
</feature>
<dbReference type="PANTHER" id="PTHR47481:SF30">
    <property type="entry name" value="CCHC-TYPE DOMAIN-CONTAINING PROTEIN"/>
    <property type="match status" value="1"/>
</dbReference>
<gene>
    <name evidence="1" type="ORF">glysoja_047653</name>
</gene>
<organism evidence="1">
    <name type="scientific">Glycine soja</name>
    <name type="common">Wild soybean</name>
    <dbReference type="NCBI Taxonomy" id="3848"/>
    <lineage>
        <taxon>Eukaryota</taxon>
        <taxon>Viridiplantae</taxon>
        <taxon>Streptophyta</taxon>
        <taxon>Embryophyta</taxon>
        <taxon>Tracheophyta</taxon>
        <taxon>Spermatophyta</taxon>
        <taxon>Magnoliopsida</taxon>
        <taxon>eudicotyledons</taxon>
        <taxon>Gunneridae</taxon>
        <taxon>Pentapetalae</taxon>
        <taxon>rosids</taxon>
        <taxon>fabids</taxon>
        <taxon>Fabales</taxon>
        <taxon>Fabaceae</taxon>
        <taxon>Papilionoideae</taxon>
        <taxon>50 kb inversion clade</taxon>
        <taxon>NPAAA clade</taxon>
        <taxon>indigoferoid/millettioid clade</taxon>
        <taxon>Phaseoleae</taxon>
        <taxon>Glycine</taxon>
        <taxon>Glycine subgen. Soja</taxon>
    </lineage>
</organism>
<dbReference type="Proteomes" id="UP000053555">
    <property type="component" value="Unassembled WGS sequence"/>
</dbReference>
<evidence type="ECO:0008006" key="2">
    <source>
        <dbReference type="Google" id="ProtNLM"/>
    </source>
</evidence>
<dbReference type="AlphaFoldDB" id="A0A0B2QPW8"/>
<reference evidence="1" key="1">
    <citation type="submission" date="2014-07" db="EMBL/GenBank/DDBJ databases">
        <title>Identification of a novel salt tolerance gene in wild soybean by whole-genome sequencing.</title>
        <authorList>
            <person name="Lam H.-M."/>
            <person name="Qi X."/>
            <person name="Li M.-W."/>
            <person name="Liu X."/>
            <person name="Xie M."/>
            <person name="Ni M."/>
            <person name="Xu X."/>
        </authorList>
    </citation>
    <scope>NUCLEOTIDE SEQUENCE [LARGE SCALE GENOMIC DNA]</scope>
    <source>
        <tissue evidence="1">Root</tissue>
    </source>
</reference>
<accession>A0A0B2QPW8</accession>
<dbReference type="Pfam" id="PF14223">
    <property type="entry name" value="Retrotran_gag_2"/>
    <property type="match status" value="1"/>
</dbReference>
<dbReference type="EMBL" id="KN656320">
    <property type="protein sequence ID" value="KHN23470.1"/>
    <property type="molecule type" value="Genomic_DNA"/>
</dbReference>
<feature type="non-terminal residue" evidence="1">
    <location>
        <position position="91"/>
    </location>
</feature>
<sequence>TISDFLTEIQNLVDSLTAIGDPITIREHADIIIEGLPENYESSVSHINNRSEPLTIDEIETILLGHEARIDKFWKKAVVSLNVASTSTANS</sequence>